<proteinExistence type="predicted"/>
<name>A0ABP8G1A9_9BACT</name>
<protein>
    <recommendedName>
        <fullName evidence="3">DUF922 domain-containing protein</fullName>
    </recommendedName>
</protein>
<comment type="caution">
    <text evidence="1">The sequence shown here is derived from an EMBL/GenBank/DDBJ whole genome shotgun (WGS) entry which is preliminary data.</text>
</comment>
<reference evidence="2" key="1">
    <citation type="journal article" date="2019" name="Int. J. Syst. Evol. Microbiol.">
        <title>The Global Catalogue of Microorganisms (GCM) 10K type strain sequencing project: providing services to taxonomists for standard genome sequencing and annotation.</title>
        <authorList>
            <consortium name="The Broad Institute Genomics Platform"/>
            <consortium name="The Broad Institute Genome Sequencing Center for Infectious Disease"/>
            <person name="Wu L."/>
            <person name="Ma J."/>
        </authorList>
    </citation>
    <scope>NUCLEOTIDE SEQUENCE [LARGE SCALE GENOMIC DNA]</scope>
    <source>
        <strain evidence="2">JCM 17917</strain>
    </source>
</reference>
<evidence type="ECO:0008006" key="3">
    <source>
        <dbReference type="Google" id="ProtNLM"/>
    </source>
</evidence>
<dbReference type="Proteomes" id="UP001501844">
    <property type="component" value="Unassembled WGS sequence"/>
</dbReference>
<evidence type="ECO:0000313" key="2">
    <source>
        <dbReference type="Proteomes" id="UP001501844"/>
    </source>
</evidence>
<evidence type="ECO:0000313" key="1">
    <source>
        <dbReference type="EMBL" id="GAA4315253.1"/>
    </source>
</evidence>
<dbReference type="RefSeq" id="WP_345169308.1">
    <property type="nucleotide sequence ID" value="NZ_BAABGX010000003.1"/>
</dbReference>
<sequence length="396" mass="44844">MNLFYYKPIPSNPRRLQSFRKSIVWKLLLAAFLLLNLILLLGAGKPANIAPLQLRAEKLSFTPKEFHIAEVVDERSSRSAVGYLIPPFTAPALPAAPQAVDFQGGGATAIKSYISQSLTQDASLRPITLKIKEYKVTETPGDKGKVNGQVVIAVTFEWRREGKQIHLLDYKSGARYTRSGNQLTVVEPTLRKLLNGSLEYLHLWMEREAAANEKLAKGLQVHITDHLENTEPDTLFYDPNRPLNFGDFKGRRPPNNFAATIFPGLSYESTATMDQGIILVKIHVKVYALRELTKVRDDAQDARTLNHEQRHFDIVKVAAERFKQRVQPSKLTIEDYDSMIQYEYLKALWEIGDEQKKYDAETSHGQSVTGQMKWNSYLDEELKKLGVVKDSDLTAN</sequence>
<gene>
    <name evidence="1" type="ORF">GCM10023183_35770</name>
</gene>
<accession>A0ABP8G1A9</accession>
<dbReference type="EMBL" id="BAABGX010000003">
    <property type="protein sequence ID" value="GAA4315253.1"/>
    <property type="molecule type" value="Genomic_DNA"/>
</dbReference>
<keyword evidence="2" id="KW-1185">Reference proteome</keyword>
<organism evidence="1 2">
    <name type="scientific">Nibribacter koreensis</name>
    <dbReference type="NCBI Taxonomy" id="1084519"/>
    <lineage>
        <taxon>Bacteria</taxon>
        <taxon>Pseudomonadati</taxon>
        <taxon>Bacteroidota</taxon>
        <taxon>Cytophagia</taxon>
        <taxon>Cytophagales</taxon>
        <taxon>Hymenobacteraceae</taxon>
        <taxon>Nibribacter</taxon>
    </lineage>
</organism>